<protein>
    <submittedName>
        <fullName evidence="1">Uncharacterized protein</fullName>
    </submittedName>
</protein>
<dbReference type="Proteomes" id="UP000503336">
    <property type="component" value="Chromosome"/>
</dbReference>
<dbReference type="EMBL" id="CP049056">
    <property type="protein sequence ID" value="QIE56910.1"/>
    <property type="molecule type" value="Genomic_DNA"/>
</dbReference>
<evidence type="ECO:0000313" key="2">
    <source>
        <dbReference type="Proteomes" id="UP000503336"/>
    </source>
</evidence>
<gene>
    <name evidence="1" type="ORF">G5B40_16575</name>
</gene>
<evidence type="ECO:0000313" key="1">
    <source>
        <dbReference type="EMBL" id="QIE56910.1"/>
    </source>
</evidence>
<organism evidence="1 2">
    <name type="scientific">Pikeienuella piscinae</name>
    <dbReference type="NCBI Taxonomy" id="2748098"/>
    <lineage>
        <taxon>Bacteria</taxon>
        <taxon>Pseudomonadati</taxon>
        <taxon>Pseudomonadota</taxon>
        <taxon>Alphaproteobacteria</taxon>
        <taxon>Rhodobacterales</taxon>
        <taxon>Paracoccaceae</taxon>
        <taxon>Pikeienuella</taxon>
    </lineage>
</organism>
<dbReference type="AlphaFoldDB" id="A0A7L5BWZ0"/>
<reference evidence="1 2" key="1">
    <citation type="submission" date="2020-02" db="EMBL/GenBank/DDBJ databases">
        <title>complete genome sequence of Rhodobacteraceae bacterium.</title>
        <authorList>
            <person name="Park J."/>
            <person name="Kim Y.-S."/>
            <person name="Kim K.-H."/>
        </authorList>
    </citation>
    <scope>NUCLEOTIDE SEQUENCE [LARGE SCALE GENOMIC DNA]</scope>
    <source>
        <strain evidence="1 2">RR4-56</strain>
    </source>
</reference>
<accession>A0A7L5BWZ0</accession>
<sequence>MRAPDPALTAFIADELARPTLPEAGAFAAHLAERPGTAAVLFYGSCLQRGTTEGVLDFYVLTDGGDWGQGALAAAAGRVLPPNVYVVAWKGLRAKVAVTRLADFGARCGLETLDTTFWARFCQRAAIVWARNDEAERAAAEAVATSVETAAIWAARLAPGLQGAAAWRALFARTYRVEIRPERKGRGDAIVDADEARFARLWALTSPARSVAPPASANAWRARWWVGKPLHLGRLAKGAFTYEGGVRYLIWKIRRHRRDPSRQTR</sequence>
<keyword evidence="2" id="KW-1185">Reference proteome</keyword>
<name>A0A7L5BWZ0_9RHOB</name>
<dbReference type="RefSeq" id="WP_165100862.1">
    <property type="nucleotide sequence ID" value="NZ_CP049056.1"/>
</dbReference>
<proteinExistence type="predicted"/>
<dbReference type="KEGG" id="hdh:G5B40_16575"/>